<dbReference type="EMBL" id="JAENII010000003">
    <property type="protein sequence ID" value="MBK1826483.1"/>
    <property type="molecule type" value="Genomic_DNA"/>
</dbReference>
<sequence>MTPTRYFIARMALAFGISRKQRRMAEAASETHLLREAEQLLGQRVWNRVEAVEELGIEYWNLRRLMTEKTSITEKLHSAESMLTEAHHQRAALLTDKSTKQEQLDGERSELLEELDHLARERDEIVRNARGLRRLYDGLKTKLEVLKSESREDEQTTATTRARMSELRSQFEALKIDRDKVAARIAERNLVLDEIDENLDNERKKHRSEAAEAFQMIGEANRKISSYKAELGLLDTQMNQLYGEIGRHVSRNTKVNPHCREATGEYNALVEVMSALRRSINMNHRLAGN</sequence>
<dbReference type="RefSeq" id="WP_200277493.1">
    <property type="nucleotide sequence ID" value="NZ_JAENII010000003.1"/>
</dbReference>
<feature type="coiled-coil region" evidence="1">
    <location>
        <begin position="101"/>
        <end position="149"/>
    </location>
</feature>
<evidence type="ECO:0000313" key="2">
    <source>
        <dbReference type="EMBL" id="MBK1826483.1"/>
    </source>
</evidence>
<name>A0A934RB23_9BACT</name>
<protein>
    <submittedName>
        <fullName evidence="2">Uncharacterized protein</fullName>
    </submittedName>
</protein>
<organism evidence="2 3">
    <name type="scientific">Haloferula rosea</name>
    <dbReference type="NCBI Taxonomy" id="490093"/>
    <lineage>
        <taxon>Bacteria</taxon>
        <taxon>Pseudomonadati</taxon>
        <taxon>Verrucomicrobiota</taxon>
        <taxon>Verrucomicrobiia</taxon>
        <taxon>Verrucomicrobiales</taxon>
        <taxon>Verrucomicrobiaceae</taxon>
        <taxon>Haloferula</taxon>
    </lineage>
</organism>
<comment type="caution">
    <text evidence="2">The sequence shown here is derived from an EMBL/GenBank/DDBJ whole genome shotgun (WGS) entry which is preliminary data.</text>
</comment>
<evidence type="ECO:0000256" key="1">
    <source>
        <dbReference type="SAM" id="Coils"/>
    </source>
</evidence>
<gene>
    <name evidence="2" type="ORF">JIN81_05600</name>
</gene>
<evidence type="ECO:0000313" key="3">
    <source>
        <dbReference type="Proteomes" id="UP000658278"/>
    </source>
</evidence>
<dbReference type="Proteomes" id="UP000658278">
    <property type="component" value="Unassembled WGS sequence"/>
</dbReference>
<reference evidence="2" key="1">
    <citation type="submission" date="2021-01" db="EMBL/GenBank/DDBJ databases">
        <title>Modified the classification status of verrucomicrobia.</title>
        <authorList>
            <person name="Feng X."/>
        </authorList>
    </citation>
    <scope>NUCLEOTIDE SEQUENCE</scope>
    <source>
        <strain evidence="2">KCTC 22201</strain>
    </source>
</reference>
<proteinExistence type="predicted"/>
<accession>A0A934RB23</accession>
<keyword evidence="1" id="KW-0175">Coiled coil</keyword>
<dbReference type="AlphaFoldDB" id="A0A934RB23"/>
<keyword evidence="3" id="KW-1185">Reference proteome</keyword>